<evidence type="ECO:0000256" key="3">
    <source>
        <dbReference type="ARBA" id="ARBA00022989"/>
    </source>
</evidence>
<dbReference type="RefSeq" id="WP_213359616.1">
    <property type="nucleotide sequence ID" value="NZ_BSFM01000017.1"/>
</dbReference>
<dbReference type="PANTHER" id="PTHR32322:SF9">
    <property type="entry name" value="AMINO-ACID METABOLITE EFFLUX PUMP-RELATED"/>
    <property type="match status" value="1"/>
</dbReference>
<evidence type="ECO:0000313" key="7">
    <source>
        <dbReference type="EMBL" id="GLK85831.1"/>
    </source>
</evidence>
<dbReference type="SUPFAM" id="SSF103481">
    <property type="entry name" value="Multidrug resistance efflux transporter EmrE"/>
    <property type="match status" value="2"/>
</dbReference>
<comment type="caution">
    <text evidence="7">The sequence shown here is derived from an EMBL/GenBank/DDBJ whole genome shotgun (WGS) entry which is preliminary data.</text>
</comment>
<dbReference type="GO" id="GO:0016020">
    <property type="term" value="C:membrane"/>
    <property type="evidence" value="ECO:0007669"/>
    <property type="project" value="UniProtKB-SubCell"/>
</dbReference>
<feature type="transmembrane region" description="Helical" evidence="5">
    <location>
        <begin position="200"/>
        <end position="222"/>
    </location>
</feature>
<dbReference type="Proteomes" id="UP001143330">
    <property type="component" value="Unassembled WGS sequence"/>
</dbReference>
<feature type="transmembrane region" description="Helical" evidence="5">
    <location>
        <begin position="234"/>
        <end position="253"/>
    </location>
</feature>
<evidence type="ECO:0000259" key="6">
    <source>
        <dbReference type="Pfam" id="PF00892"/>
    </source>
</evidence>
<dbReference type="PANTHER" id="PTHR32322">
    <property type="entry name" value="INNER MEMBRANE TRANSPORTER"/>
    <property type="match status" value="1"/>
</dbReference>
<feature type="transmembrane region" description="Helical" evidence="5">
    <location>
        <begin position="30"/>
        <end position="48"/>
    </location>
</feature>
<dbReference type="InterPro" id="IPR050638">
    <property type="entry name" value="AA-Vitamin_Transporters"/>
</dbReference>
<feature type="transmembrane region" description="Helical" evidence="5">
    <location>
        <begin position="139"/>
        <end position="157"/>
    </location>
</feature>
<name>A0A9W6JXS6_9HYPH</name>
<evidence type="ECO:0000256" key="1">
    <source>
        <dbReference type="ARBA" id="ARBA00004141"/>
    </source>
</evidence>
<feature type="domain" description="EamA" evidence="6">
    <location>
        <begin position="7"/>
        <end position="129"/>
    </location>
</feature>
<organism evidence="7 8">
    <name type="scientific">Ancylobacter defluvii</name>
    <dbReference type="NCBI Taxonomy" id="1282440"/>
    <lineage>
        <taxon>Bacteria</taxon>
        <taxon>Pseudomonadati</taxon>
        <taxon>Pseudomonadota</taxon>
        <taxon>Alphaproteobacteria</taxon>
        <taxon>Hyphomicrobiales</taxon>
        <taxon>Xanthobacteraceae</taxon>
        <taxon>Ancylobacter</taxon>
    </lineage>
</organism>
<dbReference type="InterPro" id="IPR000620">
    <property type="entry name" value="EamA_dom"/>
</dbReference>
<reference evidence="7" key="1">
    <citation type="journal article" date="2014" name="Int. J. Syst. Evol. Microbiol.">
        <title>Complete genome sequence of Corynebacterium casei LMG S-19264T (=DSM 44701T), isolated from a smear-ripened cheese.</title>
        <authorList>
            <consortium name="US DOE Joint Genome Institute (JGI-PGF)"/>
            <person name="Walter F."/>
            <person name="Albersmeier A."/>
            <person name="Kalinowski J."/>
            <person name="Ruckert C."/>
        </authorList>
    </citation>
    <scope>NUCLEOTIDE SEQUENCE</scope>
    <source>
        <strain evidence="7">VKM B-2789</strain>
    </source>
</reference>
<feature type="transmembrane region" description="Helical" evidence="5">
    <location>
        <begin position="169"/>
        <end position="188"/>
    </location>
</feature>
<accession>A0A9W6JXS6</accession>
<dbReference type="InterPro" id="IPR037185">
    <property type="entry name" value="EmrE-like"/>
</dbReference>
<feature type="transmembrane region" description="Helical" evidence="5">
    <location>
        <begin position="114"/>
        <end position="133"/>
    </location>
</feature>
<keyword evidence="2 5" id="KW-0812">Transmembrane</keyword>
<gene>
    <name evidence="7" type="ORF">GCM10017653_39010</name>
</gene>
<dbReference type="Gene3D" id="1.10.3730.20">
    <property type="match status" value="2"/>
</dbReference>
<protein>
    <submittedName>
        <fullName evidence="7">Membrane protein</fullName>
    </submittedName>
</protein>
<keyword evidence="8" id="KW-1185">Reference proteome</keyword>
<dbReference type="EMBL" id="BSFM01000017">
    <property type="protein sequence ID" value="GLK85831.1"/>
    <property type="molecule type" value="Genomic_DNA"/>
</dbReference>
<sequence length="286" mass="29988">MSPIDKLLAVAVVACWSANLVLVKLGVAEIPPLLMSLLRFILVAALLVPFRRISRRHLPWIMLVSITFGAMHFGLLFIALGLTEAGTSAVLVQLGAPMASLLACLVFREPLGVVRAAGLAMTVGGVVVLALGPTFPGPLALGLLIASAVGWAVTNLVVKMMPPLDAMALTGWSALFTIPQLAIATLLFEDHSWTSLAGVGWHGWGAVIYSALVSSIMAYGIWYRLLARNSVNAVVPYSMLNPVFAIGLGAVVFGETVPLLKLAGTLLILAGVVLVLLPRGVVARTG</sequence>
<evidence type="ECO:0000313" key="8">
    <source>
        <dbReference type="Proteomes" id="UP001143330"/>
    </source>
</evidence>
<feature type="domain" description="EamA" evidence="6">
    <location>
        <begin position="141"/>
        <end position="276"/>
    </location>
</feature>
<dbReference type="Pfam" id="PF00892">
    <property type="entry name" value="EamA"/>
    <property type="match status" value="2"/>
</dbReference>
<evidence type="ECO:0000256" key="4">
    <source>
        <dbReference type="ARBA" id="ARBA00023136"/>
    </source>
</evidence>
<proteinExistence type="predicted"/>
<keyword evidence="4 5" id="KW-0472">Membrane</keyword>
<reference evidence="7" key="2">
    <citation type="submission" date="2023-01" db="EMBL/GenBank/DDBJ databases">
        <authorList>
            <person name="Sun Q."/>
            <person name="Evtushenko L."/>
        </authorList>
    </citation>
    <scope>NUCLEOTIDE SEQUENCE</scope>
    <source>
        <strain evidence="7">VKM B-2789</strain>
    </source>
</reference>
<feature type="transmembrane region" description="Helical" evidence="5">
    <location>
        <begin position="259"/>
        <end position="277"/>
    </location>
</feature>
<feature type="transmembrane region" description="Helical" evidence="5">
    <location>
        <begin position="88"/>
        <end position="107"/>
    </location>
</feature>
<dbReference type="AlphaFoldDB" id="A0A9W6JXS6"/>
<comment type="subcellular location">
    <subcellularLocation>
        <location evidence="1">Membrane</location>
        <topology evidence="1">Multi-pass membrane protein</topology>
    </subcellularLocation>
</comment>
<feature type="transmembrane region" description="Helical" evidence="5">
    <location>
        <begin position="60"/>
        <end position="82"/>
    </location>
</feature>
<evidence type="ECO:0000256" key="2">
    <source>
        <dbReference type="ARBA" id="ARBA00022692"/>
    </source>
</evidence>
<evidence type="ECO:0000256" key="5">
    <source>
        <dbReference type="SAM" id="Phobius"/>
    </source>
</evidence>
<keyword evidence="3 5" id="KW-1133">Transmembrane helix</keyword>